<feature type="compositionally biased region" description="Basic and acidic residues" evidence="1">
    <location>
        <begin position="109"/>
        <end position="123"/>
    </location>
</feature>
<comment type="caution">
    <text evidence="4">The sequence shown here is derived from an EMBL/GenBank/DDBJ whole genome shotgun (WGS) entry which is preliminary data.</text>
</comment>
<feature type="chain" id="PRO_5014704478" description="Gram-positive cocci surface proteins LPxTG domain-containing protein" evidence="3">
    <location>
        <begin position="26"/>
        <end position="799"/>
    </location>
</feature>
<accession>A0A2N5M7H0</accession>
<evidence type="ECO:0000256" key="2">
    <source>
        <dbReference type="SAM" id="Phobius"/>
    </source>
</evidence>
<feature type="transmembrane region" description="Helical" evidence="2">
    <location>
        <begin position="776"/>
        <end position="792"/>
    </location>
</feature>
<keyword evidence="2" id="KW-0812">Transmembrane</keyword>
<evidence type="ECO:0000313" key="5">
    <source>
        <dbReference type="Proteomes" id="UP000234748"/>
    </source>
</evidence>
<feature type="compositionally biased region" description="Polar residues" evidence="1">
    <location>
        <begin position="721"/>
        <end position="764"/>
    </location>
</feature>
<feature type="signal peptide" evidence="3">
    <location>
        <begin position="1"/>
        <end position="25"/>
    </location>
</feature>
<keyword evidence="2" id="KW-0472">Membrane</keyword>
<reference evidence="4 5" key="1">
    <citation type="submission" date="2017-11" db="EMBL/GenBank/DDBJ databases">
        <title>Comparitive Functional Genomics of Dry Heat Resistant strains isolated from the Viking Spacecraft.</title>
        <authorList>
            <person name="Seuylemezian A."/>
            <person name="Cooper K."/>
            <person name="Vaishampayan P."/>
        </authorList>
    </citation>
    <scope>NUCLEOTIDE SEQUENCE [LARGE SCALE GENOMIC DNA]</scope>
    <source>
        <strain evidence="4 5">V1-29</strain>
    </source>
</reference>
<feature type="compositionally biased region" description="Gly residues" evidence="1">
    <location>
        <begin position="702"/>
        <end position="714"/>
    </location>
</feature>
<dbReference type="NCBIfam" id="TIGR01167">
    <property type="entry name" value="LPXTG_anchor"/>
    <property type="match status" value="1"/>
</dbReference>
<feature type="compositionally biased region" description="Low complexity" evidence="1">
    <location>
        <begin position="73"/>
        <end position="96"/>
    </location>
</feature>
<evidence type="ECO:0008006" key="6">
    <source>
        <dbReference type="Google" id="ProtNLM"/>
    </source>
</evidence>
<name>A0A2N5M7H0_9BACI</name>
<feature type="compositionally biased region" description="Low complexity" evidence="1">
    <location>
        <begin position="145"/>
        <end position="156"/>
    </location>
</feature>
<dbReference type="EMBL" id="PGUY01000025">
    <property type="protein sequence ID" value="PLT30285.1"/>
    <property type="molecule type" value="Genomic_DNA"/>
</dbReference>
<evidence type="ECO:0000313" key="4">
    <source>
        <dbReference type="EMBL" id="PLT30285.1"/>
    </source>
</evidence>
<dbReference type="OrthoDB" id="2954645at2"/>
<organism evidence="4 5">
    <name type="scientific">Peribacillus deserti</name>
    <dbReference type="NCBI Taxonomy" id="673318"/>
    <lineage>
        <taxon>Bacteria</taxon>
        <taxon>Bacillati</taxon>
        <taxon>Bacillota</taxon>
        <taxon>Bacilli</taxon>
        <taxon>Bacillales</taxon>
        <taxon>Bacillaceae</taxon>
        <taxon>Peribacillus</taxon>
    </lineage>
</organism>
<sequence length="799" mass="85664">MSKKHVVLPVSLAALVTLAPLSAFADENQNQSATIEVNATESAAANTEPAVNSPAPTDAAVTSPAPEKAQTAAPSEESNTTTPTANTATPAEAASSVVVKTSAEIKANPTKETKTEDSNKKELAAVTTAATTTNEKSLTADTSVKTTTTTPKTEIPIPTPPAKDDILPGLTIDSSVTSFSSFQASSNLLKAAGTIKLNGDTKIGDKQLHPVYKFDLTNPGKEKLDALSTTIAFPEGYVLDESFPQLVLITPNNQNPHMENITWKLNDAKNGLILSIPNMDAAESMHFDVKFFLVKPAAEQIINKEVKEKFKLGGNAWFTFKGKTAEFTQDLYIENGNLTAFKDFSLTFKAPDFLKLEKFIWINGIKVNLVQNADGTCVIKLPELLKGKTHFKLRLSGMVVGQAKSFSLPFTLICGKEFILQKSLMVHVKDLNLPDFTAEMKKKIKLNGSAWFMQKGNKAEFYHELFIENSNSTSFKNFILCFSNPASLKLEKFVWINGVRVSLVQNTNGTCTVSLPEILKGKTHLKIKLTGTAAGKMKTFTMPFSLQFNNETICDKSVAVNLESRVNPVFTKEMKQKVKLNGHAWLKVHGKTAEFTPEFRIENYTGITLKNICLVFKAPPSFKIENVIWIGGVKGTITQRADGMYQIMLPELPKGKVLCKLKVVGAIAGELKPITLPVILESDNETVIEQPFTVPLNNSGNPSGGVGPGAGGSADPGTSGETSSDPGSSAGTDTSVNSGTAPVSPNPSSAGRTDGSQTVSRSSTLPITGSAVDSKAIILLGLAAVGAGLYLFRRKGAKN</sequence>
<keyword evidence="5" id="KW-1185">Reference proteome</keyword>
<evidence type="ECO:0000256" key="3">
    <source>
        <dbReference type="SAM" id="SignalP"/>
    </source>
</evidence>
<feature type="region of interest" description="Disordered" evidence="1">
    <location>
        <begin position="692"/>
        <end position="764"/>
    </location>
</feature>
<dbReference type="RefSeq" id="WP_101641286.1">
    <property type="nucleotide sequence ID" value="NZ_PGUY01000025.1"/>
</dbReference>
<evidence type="ECO:0000256" key="1">
    <source>
        <dbReference type="SAM" id="MobiDB-lite"/>
    </source>
</evidence>
<proteinExistence type="predicted"/>
<keyword evidence="3" id="KW-0732">Signal</keyword>
<dbReference type="Proteomes" id="UP000234748">
    <property type="component" value="Unassembled WGS sequence"/>
</dbReference>
<feature type="region of interest" description="Disordered" evidence="1">
    <location>
        <begin position="41"/>
        <end position="166"/>
    </location>
</feature>
<gene>
    <name evidence="4" type="ORF">CUU66_08675</name>
</gene>
<dbReference type="AlphaFoldDB" id="A0A2N5M7H0"/>
<feature type="compositionally biased region" description="Low complexity" evidence="1">
    <location>
        <begin position="124"/>
        <end position="133"/>
    </location>
</feature>
<feature type="compositionally biased region" description="Polar residues" evidence="1">
    <location>
        <begin position="134"/>
        <end position="144"/>
    </location>
</feature>
<keyword evidence="2" id="KW-1133">Transmembrane helix</keyword>
<protein>
    <recommendedName>
        <fullName evidence="6">Gram-positive cocci surface proteins LPxTG domain-containing protein</fullName>
    </recommendedName>
</protein>